<evidence type="ECO:0000313" key="27">
    <source>
        <dbReference type="Proteomes" id="UP000694421"/>
    </source>
</evidence>
<evidence type="ECO:0000259" key="24">
    <source>
        <dbReference type="PROSITE" id="PS50865"/>
    </source>
</evidence>
<dbReference type="PROSITE" id="PS50235">
    <property type="entry name" value="USP_3"/>
    <property type="match status" value="1"/>
</dbReference>
<dbReference type="InterPro" id="IPR028889">
    <property type="entry name" value="USP"/>
</dbReference>
<dbReference type="CDD" id="cd06466">
    <property type="entry name" value="p23_CS_SGT1_like"/>
    <property type="match status" value="1"/>
</dbReference>
<keyword evidence="27" id="KW-1185">Reference proteome</keyword>
<keyword evidence="10" id="KW-0833">Ubl conjugation pathway</keyword>
<dbReference type="GO" id="GO:0036503">
    <property type="term" value="P:ERAD pathway"/>
    <property type="evidence" value="ECO:0007669"/>
    <property type="project" value="Ensembl"/>
</dbReference>
<dbReference type="GO" id="GO:1904292">
    <property type="term" value="P:regulation of ERAD pathway"/>
    <property type="evidence" value="ECO:0007669"/>
    <property type="project" value="Ensembl"/>
</dbReference>
<feature type="compositionally biased region" description="Low complexity" evidence="22">
    <location>
        <begin position="966"/>
        <end position="983"/>
    </location>
</feature>
<dbReference type="GO" id="GO:0051879">
    <property type="term" value="F:Hsp90 protein binding"/>
    <property type="evidence" value="ECO:0007669"/>
    <property type="project" value="Ensembl"/>
</dbReference>
<dbReference type="PROSITE" id="PS51203">
    <property type="entry name" value="CS"/>
    <property type="match status" value="2"/>
</dbReference>
<feature type="domain" description="MYND-type" evidence="24">
    <location>
        <begin position="860"/>
        <end position="902"/>
    </location>
</feature>
<evidence type="ECO:0000256" key="12">
    <source>
        <dbReference type="ARBA" id="ARBA00022807"/>
    </source>
</evidence>
<feature type="compositionally biased region" description="Polar residues" evidence="22">
    <location>
        <begin position="1342"/>
        <end position="1354"/>
    </location>
</feature>
<proteinExistence type="predicted"/>
<feature type="compositionally biased region" description="Low complexity" evidence="22">
    <location>
        <begin position="1019"/>
        <end position="1040"/>
    </location>
</feature>
<evidence type="ECO:0000256" key="17">
    <source>
        <dbReference type="ARBA" id="ARBA00071653"/>
    </source>
</evidence>
<dbReference type="InterPro" id="IPR008978">
    <property type="entry name" value="HSP20-like_chaperone"/>
</dbReference>
<accession>A0A8D0DV84</accession>
<comment type="subcellular location">
    <subcellularLocation>
        <location evidence="2">Endoplasmic reticulum membrane</location>
        <topology evidence="2">Single-pass membrane protein</topology>
    </subcellularLocation>
</comment>
<dbReference type="SUPFAM" id="SSF144232">
    <property type="entry name" value="HIT/MYND zinc finger-like"/>
    <property type="match status" value="1"/>
</dbReference>
<dbReference type="Ensembl" id="ENSSMRT00000025981.1">
    <property type="protein sequence ID" value="ENSSMRP00000022213.1"/>
    <property type="gene ID" value="ENSSMRG00000017261.1"/>
</dbReference>
<evidence type="ECO:0000259" key="25">
    <source>
        <dbReference type="PROSITE" id="PS51203"/>
    </source>
</evidence>
<organism evidence="26 27">
    <name type="scientific">Salvator merianae</name>
    <name type="common">Argentine black and white tegu</name>
    <name type="synonym">Tupinambis merianae</name>
    <dbReference type="NCBI Taxonomy" id="96440"/>
    <lineage>
        <taxon>Eukaryota</taxon>
        <taxon>Metazoa</taxon>
        <taxon>Chordata</taxon>
        <taxon>Craniata</taxon>
        <taxon>Vertebrata</taxon>
        <taxon>Euteleostomi</taxon>
        <taxon>Lepidosauria</taxon>
        <taxon>Squamata</taxon>
        <taxon>Bifurcata</taxon>
        <taxon>Unidentata</taxon>
        <taxon>Episquamata</taxon>
        <taxon>Laterata</taxon>
        <taxon>Teiioidea</taxon>
        <taxon>Teiidae</taxon>
        <taxon>Salvator</taxon>
    </lineage>
</organism>
<dbReference type="GO" id="GO:0004843">
    <property type="term" value="F:cysteine-type deubiquitinase activity"/>
    <property type="evidence" value="ECO:0007669"/>
    <property type="project" value="UniProtKB-EC"/>
</dbReference>
<evidence type="ECO:0000256" key="2">
    <source>
        <dbReference type="ARBA" id="ARBA00004389"/>
    </source>
</evidence>
<dbReference type="Pfam" id="PF00443">
    <property type="entry name" value="UCH"/>
    <property type="match status" value="1"/>
</dbReference>
<keyword evidence="12" id="KW-0788">Thiol protease</keyword>
<evidence type="ECO:0000259" key="23">
    <source>
        <dbReference type="PROSITE" id="PS50235"/>
    </source>
</evidence>
<dbReference type="Gene3D" id="2.60.40.790">
    <property type="match status" value="2"/>
</dbReference>
<dbReference type="FunFam" id="6.10.140.2220:FF:000004">
    <property type="entry name" value="ubiquitin carboxyl-terminal hydrolase 19 isoform X9"/>
    <property type="match status" value="1"/>
</dbReference>
<dbReference type="InterPro" id="IPR007052">
    <property type="entry name" value="CS_dom"/>
</dbReference>
<dbReference type="PANTHER" id="PTHR21646:SF74">
    <property type="entry name" value="UBIQUITIN CARBOXYL-TERMINAL HYDROLASE 19"/>
    <property type="match status" value="1"/>
</dbReference>
<evidence type="ECO:0000256" key="6">
    <source>
        <dbReference type="ARBA" id="ARBA00022692"/>
    </source>
</evidence>
<evidence type="ECO:0000256" key="15">
    <source>
        <dbReference type="ARBA" id="ARBA00022989"/>
    </source>
</evidence>
<evidence type="ECO:0000256" key="5">
    <source>
        <dbReference type="ARBA" id="ARBA00022670"/>
    </source>
</evidence>
<keyword evidence="4" id="KW-0597">Phosphoprotein</keyword>
<keyword evidence="7" id="KW-0479">Metal-binding</keyword>
<dbReference type="Gene3D" id="6.10.140.2220">
    <property type="match status" value="1"/>
</dbReference>
<evidence type="ECO:0000256" key="1">
    <source>
        <dbReference type="ARBA" id="ARBA00000707"/>
    </source>
</evidence>
<evidence type="ECO:0000256" key="9">
    <source>
        <dbReference type="ARBA" id="ARBA00022771"/>
    </source>
</evidence>
<dbReference type="GO" id="GO:0008270">
    <property type="term" value="F:zinc ion binding"/>
    <property type="evidence" value="ECO:0007669"/>
    <property type="project" value="UniProtKB-KW"/>
</dbReference>
<evidence type="ECO:0000256" key="18">
    <source>
        <dbReference type="ARBA" id="ARBA00075186"/>
    </source>
</evidence>
<feature type="compositionally biased region" description="Basic and acidic residues" evidence="22">
    <location>
        <begin position="15"/>
        <end position="47"/>
    </location>
</feature>
<dbReference type="Ensembl" id="ENSSMRT00000025974.1">
    <property type="protein sequence ID" value="ENSSMRP00000022206.1"/>
    <property type="gene ID" value="ENSSMRG00000017261.1"/>
</dbReference>
<dbReference type="GO" id="GO:0005829">
    <property type="term" value="C:cytosol"/>
    <property type="evidence" value="ECO:0007669"/>
    <property type="project" value="Ensembl"/>
</dbReference>
<keyword evidence="8" id="KW-0677">Repeat</keyword>
<dbReference type="PROSITE" id="PS50865">
    <property type="entry name" value="ZF_MYND_2"/>
    <property type="match status" value="1"/>
</dbReference>
<feature type="region of interest" description="Disordered" evidence="22">
    <location>
        <begin position="459"/>
        <end position="548"/>
    </location>
</feature>
<name>A0A8D0DV84_SALMN</name>
<dbReference type="CDD" id="cd06463">
    <property type="entry name" value="p23_like"/>
    <property type="match status" value="1"/>
</dbReference>
<keyword evidence="6" id="KW-0812">Transmembrane</keyword>
<evidence type="ECO:0000256" key="7">
    <source>
        <dbReference type="ARBA" id="ARBA00022723"/>
    </source>
</evidence>
<keyword evidence="9 21" id="KW-0863">Zinc-finger</keyword>
<dbReference type="Gene3D" id="3.90.70.10">
    <property type="entry name" value="Cysteine proteinases"/>
    <property type="match status" value="2"/>
</dbReference>
<keyword evidence="14" id="KW-0862">Zinc</keyword>
<dbReference type="SUPFAM" id="SSF49764">
    <property type="entry name" value="HSP20-like chaperones"/>
    <property type="match status" value="2"/>
</dbReference>
<evidence type="ECO:0000256" key="22">
    <source>
        <dbReference type="SAM" id="MobiDB-lite"/>
    </source>
</evidence>
<feature type="domain" description="CS" evidence="25">
    <location>
        <begin position="46"/>
        <end position="135"/>
    </location>
</feature>
<dbReference type="PROSITE" id="PS00973">
    <property type="entry name" value="USP_2"/>
    <property type="match status" value="1"/>
</dbReference>
<evidence type="ECO:0000256" key="4">
    <source>
        <dbReference type="ARBA" id="ARBA00022553"/>
    </source>
</evidence>
<dbReference type="GO" id="GO:0005789">
    <property type="term" value="C:endoplasmic reticulum membrane"/>
    <property type="evidence" value="ECO:0007669"/>
    <property type="project" value="UniProtKB-SubCell"/>
</dbReference>
<feature type="region of interest" description="Disordered" evidence="22">
    <location>
        <begin position="946"/>
        <end position="990"/>
    </location>
</feature>
<dbReference type="FunFam" id="2.60.40.790:FF:000004">
    <property type="entry name" value="ubiquitin carboxyl-terminal hydrolase 19 isoform X9"/>
    <property type="match status" value="1"/>
</dbReference>
<evidence type="ECO:0000256" key="11">
    <source>
        <dbReference type="ARBA" id="ARBA00022801"/>
    </source>
</evidence>
<dbReference type="GO" id="GO:0050821">
    <property type="term" value="P:protein stabilization"/>
    <property type="evidence" value="ECO:0007669"/>
    <property type="project" value="Ensembl"/>
</dbReference>
<dbReference type="EC" id="3.4.19.12" evidence="3"/>
<evidence type="ECO:0000256" key="8">
    <source>
        <dbReference type="ARBA" id="ARBA00022737"/>
    </source>
</evidence>
<evidence type="ECO:0000256" key="19">
    <source>
        <dbReference type="ARBA" id="ARBA00078778"/>
    </source>
</evidence>
<evidence type="ECO:0000256" key="3">
    <source>
        <dbReference type="ARBA" id="ARBA00012759"/>
    </source>
</evidence>
<dbReference type="InterPro" id="IPR050185">
    <property type="entry name" value="Ub_carboxyl-term_hydrolase"/>
</dbReference>
<dbReference type="GO" id="GO:0016579">
    <property type="term" value="P:protein deubiquitination"/>
    <property type="evidence" value="ECO:0007669"/>
    <property type="project" value="Ensembl"/>
</dbReference>
<feature type="domain" description="CS" evidence="25">
    <location>
        <begin position="350"/>
        <end position="452"/>
    </location>
</feature>
<dbReference type="Proteomes" id="UP000694421">
    <property type="component" value="Unplaced"/>
</dbReference>
<reference evidence="26" key="1">
    <citation type="submission" date="2025-05" db="UniProtKB">
        <authorList>
            <consortium name="Ensembl"/>
        </authorList>
    </citation>
    <scope>IDENTIFICATION</scope>
</reference>
<feature type="region of interest" description="Disordered" evidence="22">
    <location>
        <begin position="289"/>
        <end position="322"/>
    </location>
</feature>
<keyword evidence="13" id="KW-0256">Endoplasmic reticulum</keyword>
<dbReference type="InterPro" id="IPR018200">
    <property type="entry name" value="USP_CS"/>
</dbReference>
<feature type="region of interest" description="Disordered" evidence="22">
    <location>
        <begin position="1"/>
        <end position="47"/>
    </location>
</feature>
<dbReference type="OMA" id="RIWPQRV"/>
<dbReference type="SUPFAM" id="SSF54001">
    <property type="entry name" value="Cysteine proteinases"/>
    <property type="match status" value="1"/>
</dbReference>
<evidence type="ECO:0000313" key="26">
    <source>
        <dbReference type="Ensembl" id="ENSSMRP00000022213.1"/>
    </source>
</evidence>
<dbReference type="Pfam" id="PF04969">
    <property type="entry name" value="CS"/>
    <property type="match status" value="2"/>
</dbReference>
<dbReference type="GeneTree" id="ENSGT00940000159085"/>
<protein>
    <recommendedName>
        <fullName evidence="17">Ubiquitin carboxyl-terminal hydrolase 19</fullName>
        <ecNumber evidence="3">3.4.19.12</ecNumber>
    </recommendedName>
    <alternativeName>
        <fullName evidence="20">Deubiquitinating enzyme 19</fullName>
    </alternativeName>
    <alternativeName>
        <fullName evidence="18">Ubiquitin thioesterase 19</fullName>
    </alternativeName>
    <alternativeName>
        <fullName evidence="19">Ubiquitin-specific-processing protease 19</fullName>
    </alternativeName>
</protein>
<evidence type="ECO:0000256" key="10">
    <source>
        <dbReference type="ARBA" id="ARBA00022786"/>
    </source>
</evidence>
<dbReference type="PROSITE" id="PS00972">
    <property type="entry name" value="USP_1"/>
    <property type="match status" value="1"/>
</dbReference>
<evidence type="ECO:0000256" key="16">
    <source>
        <dbReference type="ARBA" id="ARBA00023136"/>
    </source>
</evidence>
<dbReference type="GO" id="GO:1900037">
    <property type="term" value="P:regulation of cellular response to hypoxia"/>
    <property type="evidence" value="ECO:0007669"/>
    <property type="project" value="Ensembl"/>
</dbReference>
<evidence type="ECO:0000256" key="13">
    <source>
        <dbReference type="ARBA" id="ARBA00022824"/>
    </source>
</evidence>
<feature type="compositionally biased region" description="Basic and acidic residues" evidence="22">
    <location>
        <begin position="487"/>
        <end position="504"/>
    </location>
</feature>
<dbReference type="PROSITE" id="PS01360">
    <property type="entry name" value="ZF_MYND_1"/>
    <property type="match status" value="1"/>
</dbReference>
<dbReference type="FunFam" id="3.90.70.10:FF:000020">
    <property type="entry name" value="ubiquitin carboxyl-terminal hydrolase 19 isoform X4"/>
    <property type="match status" value="1"/>
</dbReference>
<feature type="region of interest" description="Disordered" evidence="22">
    <location>
        <begin position="1002"/>
        <end position="1043"/>
    </location>
</feature>
<dbReference type="Pfam" id="PF16602">
    <property type="entry name" value="USP19_linker"/>
    <property type="match status" value="1"/>
</dbReference>
<dbReference type="InterPro" id="IPR038765">
    <property type="entry name" value="Papain-like_cys_pep_sf"/>
</dbReference>
<feature type="region of interest" description="Disordered" evidence="22">
    <location>
        <begin position="1313"/>
        <end position="1381"/>
    </location>
</feature>
<sequence>MSSSASIPGQRRTARGVEDATNKKKQKDQANQESKEGERPVSSDSKKDLLLNWKQNAHEVIVKLGLGSENLKAEEVDTSFTDTSCIVKLPDGRQWSCQFHEEIESSCSKVQFRKGSILQLVLQKKIPLHTWSSLEKRCKDASREQTKRITCKENGKEKSPSHREPSEESHTDSTVESSRVKRETSNPKRVSGRNEMAGGKSQPSPGLTTGPSAKRAVCVKTSMSEEEGSSSTVENTELIGKGGSQRNDRDTQGDSLLNLKADKLERQSVPMEMQQPMSAASTLLHHLGPSQETIPQPVGCSDTPQGPEPTPACSEGPSSSLSFRDAEKRTCSKDGALEAVPNEPEPIVNLTFVKNDSYEKGNDSMVVHVYVKEICKETSRVLFREQDFTLMFQTSDLNFLRLHPDCGRHTVFRWQVKLRNLIEPDQCTYNFTTARIDICLKKRQSQRWGGLEAPATRGAVGGAKVAMPTGPTPLDKSQPGSNQHPLSTKEEARTGEKEKPRAEDGGLDGVAARTVPEHVPVKQEPLVPSPKPTCMVPPMTHSPVSSESVEEEEEEEDKKVCLPGFTGLVNLGNTCFMNSVIQSLSNTRELRDYFHDRSFESEINYNNPLGTGGRLAIGFAVLLRALWKGTHHAFQPSKLKAIVASKASQFTGYAQHDAQEFMAFLLDGLHEDLNRIHNKPYTETVDSDGRPDEIVAEEAWQRHKMRNDSFIVDLFQGQYKSKLVCPVCSKVSITFDPFLYLPVPLPQKQKVLTVYYFAKEPHKKPIKFLVSISKENSTAMEVLDSVSHSVRVNPDNLRLAEVIKNRFHRMFPPSHSLDTVSPTDLLLCFEVLSPDLAKERVVELQVQQRPQVPSVPITKCAACQKKQQSEEEKLKRCTRCYRVGYCNVVCQKTHWPDHKTLCRPENIGFPFLISVPESRLTYARLAQLLEGYARYSVNVFQPPFQMGRMSPEQGLQPQPPEKQEPPAKSSSATIVSTAAASDSPVVMESGDSVRAPHLLQEAQSSPSAPELQPELGDTSAVRSKVPSSRSSGLSLDSGFSEPTLDTRVESCLEREVPYERVPKPEAAIPGYQHPAEMLSSHVTQFYINKIDASNKEQKLEDKGETPLDLTDDCSLALVWKNNERMKEFVLVESKELECVEDPSSASEAARAGHFTLEQCLNLFTKPEVLAPEEAWYCPKCKQHREASKQLMLWRLPNVLIIQLKRFSFRSFIWRDKINDMVDFPVRSLDLSKFCIGQKDEQQLPMYDLYAVINHYGGMIGGHYTAYARLPSDKNSQRSDVGWRLFDDSTVTTVDESQVVTRYAYVLFYRRRNSPVERPPRGPPHPSDTRADLAPSAEAAANQGISSPPFGTSLASDVAPALAPEGAAEHPAPSYSNMEEVD</sequence>
<dbReference type="Pfam" id="PF01753">
    <property type="entry name" value="zf-MYND"/>
    <property type="match status" value="1"/>
</dbReference>
<feature type="compositionally biased region" description="Basic and acidic residues" evidence="22">
    <location>
        <begin position="135"/>
        <end position="186"/>
    </location>
</feature>
<keyword evidence="15" id="KW-1133">Transmembrane helix</keyword>
<dbReference type="InterPro" id="IPR002893">
    <property type="entry name" value="Znf_MYND"/>
</dbReference>
<keyword evidence="11" id="KW-0378">Hydrolase</keyword>
<keyword evidence="5" id="KW-0645">Protease</keyword>
<evidence type="ECO:0000256" key="21">
    <source>
        <dbReference type="PROSITE-ProRule" id="PRU00134"/>
    </source>
</evidence>
<comment type="catalytic activity">
    <reaction evidence="1">
        <text>Thiol-dependent hydrolysis of ester, thioester, amide, peptide and isopeptide bonds formed by the C-terminal Gly of ubiquitin (a 76-residue protein attached to proteins as an intracellular targeting signal).</text>
        <dbReference type="EC" id="3.4.19.12"/>
    </reaction>
</comment>
<evidence type="ECO:0000256" key="14">
    <source>
        <dbReference type="ARBA" id="ARBA00022833"/>
    </source>
</evidence>
<evidence type="ECO:0000256" key="20">
    <source>
        <dbReference type="ARBA" id="ARBA00081973"/>
    </source>
</evidence>
<keyword evidence="16" id="KW-0472">Membrane</keyword>
<dbReference type="FunFam" id="3.90.70.10:FF:000012">
    <property type="entry name" value="ubiquitin carboxyl-terminal hydrolase 19 isoform X2"/>
    <property type="match status" value="1"/>
</dbReference>
<feature type="region of interest" description="Disordered" evidence="22">
    <location>
        <begin position="135"/>
        <end position="254"/>
    </location>
</feature>
<dbReference type="CDD" id="cd02674">
    <property type="entry name" value="Peptidase_C19R"/>
    <property type="match status" value="1"/>
</dbReference>
<dbReference type="InterPro" id="IPR001394">
    <property type="entry name" value="Peptidase_C19_UCH"/>
</dbReference>
<feature type="compositionally biased region" description="Polar residues" evidence="22">
    <location>
        <begin position="201"/>
        <end position="211"/>
    </location>
</feature>
<feature type="domain" description="USP" evidence="23">
    <location>
        <begin position="566"/>
        <end position="1311"/>
    </location>
</feature>
<dbReference type="PANTHER" id="PTHR21646">
    <property type="entry name" value="UBIQUITIN CARBOXYL-TERMINAL HYDROLASE"/>
    <property type="match status" value="1"/>
</dbReference>